<evidence type="ECO:0000313" key="2">
    <source>
        <dbReference type="EMBL" id="RUO50543.1"/>
    </source>
</evidence>
<keyword evidence="1" id="KW-0812">Transmembrane</keyword>
<feature type="transmembrane region" description="Helical" evidence="1">
    <location>
        <begin position="96"/>
        <end position="118"/>
    </location>
</feature>
<accession>A0A432XPF2</accession>
<gene>
    <name evidence="2" type="ORF">CWE21_00110</name>
</gene>
<proteinExistence type="predicted"/>
<dbReference type="Proteomes" id="UP000286678">
    <property type="component" value="Unassembled WGS sequence"/>
</dbReference>
<evidence type="ECO:0000313" key="3">
    <source>
        <dbReference type="Proteomes" id="UP000286678"/>
    </source>
</evidence>
<keyword evidence="1" id="KW-1133">Transmembrane helix</keyword>
<feature type="transmembrane region" description="Helical" evidence="1">
    <location>
        <begin position="69"/>
        <end position="90"/>
    </location>
</feature>
<evidence type="ECO:0000256" key="1">
    <source>
        <dbReference type="SAM" id="Phobius"/>
    </source>
</evidence>
<name>A0A432XPF2_9GAMM</name>
<organism evidence="2 3">
    <name type="scientific">Pseudidiomarina aquimaris</name>
    <dbReference type="NCBI Taxonomy" id="641841"/>
    <lineage>
        <taxon>Bacteria</taxon>
        <taxon>Pseudomonadati</taxon>
        <taxon>Pseudomonadota</taxon>
        <taxon>Gammaproteobacteria</taxon>
        <taxon>Alteromonadales</taxon>
        <taxon>Idiomarinaceae</taxon>
        <taxon>Pseudidiomarina</taxon>
    </lineage>
</organism>
<comment type="caution">
    <text evidence="2">The sequence shown here is derived from an EMBL/GenBank/DDBJ whole genome shotgun (WGS) entry which is preliminary data.</text>
</comment>
<protein>
    <submittedName>
        <fullName evidence="2">Uncharacterized protein</fullName>
    </submittedName>
</protein>
<reference evidence="3" key="1">
    <citation type="journal article" date="2018" name="Front. Microbiol.">
        <title>Genome-Based Analysis Reveals the Taxonomy and Diversity of the Family Idiomarinaceae.</title>
        <authorList>
            <person name="Liu Y."/>
            <person name="Lai Q."/>
            <person name="Shao Z."/>
        </authorList>
    </citation>
    <scope>NUCLEOTIDE SEQUENCE [LARGE SCALE GENOMIC DNA]</scope>
    <source>
        <strain evidence="3">SW15</strain>
    </source>
</reference>
<dbReference type="RefSeq" id="WP_126831992.1">
    <property type="nucleotide sequence ID" value="NZ_PIPT01000001.1"/>
</dbReference>
<dbReference type="EMBL" id="PIPT01000001">
    <property type="protein sequence ID" value="RUO50543.1"/>
    <property type="molecule type" value="Genomic_DNA"/>
</dbReference>
<dbReference type="AlphaFoldDB" id="A0A432XPF2"/>
<sequence>MSLTKRLVILAGLVGLMFYNATAEQLWATIVDYQLSWYKLGVPLAWGLILGALVNLIGLTSLQKWLEPLTFISASLTTLGLTGAAAIYAAHQQAGLLLPALMISAVGIGLYLFVYSFARFSAHKKSAAEGNDSES</sequence>
<dbReference type="OrthoDB" id="6238236at2"/>
<keyword evidence="3" id="KW-1185">Reference proteome</keyword>
<feature type="transmembrane region" description="Helical" evidence="1">
    <location>
        <begin position="42"/>
        <end position="62"/>
    </location>
</feature>
<keyword evidence="1" id="KW-0472">Membrane</keyword>